<dbReference type="AlphaFoldDB" id="K0T5Q7"/>
<comment type="similarity">
    <text evidence="2">Belongs to the eukaryotic RPC34/RPC39 RNA polymerase subunit family.</text>
</comment>
<evidence type="ECO:0000256" key="6">
    <source>
        <dbReference type="SAM" id="MobiDB-lite"/>
    </source>
</evidence>
<gene>
    <name evidence="7" type="ORF">THAOC_04229</name>
</gene>
<sequence>MPPKRKRIGGPVSAAKVSKKSATGIGSGGTKTSEAASSSSSSSSLQDEFVQLLSQPQFRGKGIANMSLKAHFGDEQYPKLVPIINELMKQSRLTMSRSQPSHPNDQPEVYFALLSSEEATKLLGLDGQAKMVYQVVEASGNKGIWTVDVRSQTGIPQSNLAKIFKALENRRLIKPIKSVTAKTKKLYMLFDLTPSKDITGGPWYTEYEFDHEFIAELRNFILMCVRRMNRGDGVTLKQIANKMIQANVSRVQLSLDEVQQVLQTLAFDYLVEQRSVTADGEALFVAAKQITTCCNFGQVRA</sequence>
<dbReference type="FunFam" id="1.10.10.10:FF:000116">
    <property type="entry name" value="DNA-directed RNA polymerase III subunit RPC6"/>
    <property type="match status" value="1"/>
</dbReference>
<organism evidence="7 8">
    <name type="scientific">Thalassiosira oceanica</name>
    <name type="common">Marine diatom</name>
    <dbReference type="NCBI Taxonomy" id="159749"/>
    <lineage>
        <taxon>Eukaryota</taxon>
        <taxon>Sar</taxon>
        <taxon>Stramenopiles</taxon>
        <taxon>Ochrophyta</taxon>
        <taxon>Bacillariophyta</taxon>
        <taxon>Coscinodiscophyceae</taxon>
        <taxon>Thalassiosirophycidae</taxon>
        <taxon>Thalassiosirales</taxon>
        <taxon>Thalassiosiraceae</taxon>
        <taxon>Thalassiosira</taxon>
    </lineage>
</organism>
<dbReference type="GO" id="GO:0005654">
    <property type="term" value="C:nucleoplasm"/>
    <property type="evidence" value="ECO:0007669"/>
    <property type="project" value="UniProtKB-ARBA"/>
</dbReference>
<evidence type="ECO:0000256" key="2">
    <source>
        <dbReference type="ARBA" id="ARBA00011038"/>
    </source>
</evidence>
<dbReference type="eggNOG" id="KOG3233">
    <property type="taxonomic scope" value="Eukaryota"/>
</dbReference>
<keyword evidence="5" id="KW-0539">Nucleus</keyword>
<dbReference type="SUPFAM" id="SSF46785">
    <property type="entry name" value="Winged helix' DNA-binding domain"/>
    <property type="match status" value="1"/>
</dbReference>
<evidence type="ECO:0000256" key="4">
    <source>
        <dbReference type="ARBA" id="ARBA00023163"/>
    </source>
</evidence>
<protein>
    <recommendedName>
        <fullName evidence="9">DNA-directed RNA polymerase III subunit RPC6</fullName>
    </recommendedName>
</protein>
<dbReference type="Pfam" id="PF05158">
    <property type="entry name" value="RNA_pol_Rpc34"/>
    <property type="match status" value="1"/>
</dbReference>
<evidence type="ECO:0000313" key="7">
    <source>
        <dbReference type="EMBL" id="EJK74113.1"/>
    </source>
</evidence>
<dbReference type="EMBL" id="AGNL01003944">
    <property type="protein sequence ID" value="EJK74113.1"/>
    <property type="molecule type" value="Genomic_DNA"/>
</dbReference>
<dbReference type="InterPro" id="IPR036388">
    <property type="entry name" value="WH-like_DNA-bd_sf"/>
</dbReference>
<dbReference type="InterPro" id="IPR016049">
    <property type="entry name" value="RNA_pol_Rpc34-like"/>
</dbReference>
<evidence type="ECO:0000256" key="5">
    <source>
        <dbReference type="ARBA" id="ARBA00023242"/>
    </source>
</evidence>
<evidence type="ECO:0000256" key="1">
    <source>
        <dbReference type="ARBA" id="ARBA00004123"/>
    </source>
</evidence>
<dbReference type="OMA" id="TEYEFDH"/>
<dbReference type="GO" id="GO:0005737">
    <property type="term" value="C:cytoplasm"/>
    <property type="evidence" value="ECO:0007669"/>
    <property type="project" value="UniProtKB-ARBA"/>
</dbReference>
<keyword evidence="8" id="KW-1185">Reference proteome</keyword>
<accession>K0T5Q7</accession>
<evidence type="ECO:0000313" key="8">
    <source>
        <dbReference type="Proteomes" id="UP000266841"/>
    </source>
</evidence>
<dbReference type="GO" id="GO:0006383">
    <property type="term" value="P:transcription by RNA polymerase III"/>
    <property type="evidence" value="ECO:0007669"/>
    <property type="project" value="InterPro"/>
</dbReference>
<evidence type="ECO:0000256" key="3">
    <source>
        <dbReference type="ARBA" id="ARBA00022478"/>
    </source>
</evidence>
<dbReference type="InterPro" id="IPR007832">
    <property type="entry name" value="RNA_pol_Rpc34"/>
</dbReference>
<proteinExistence type="inferred from homology"/>
<dbReference type="InterPro" id="IPR036390">
    <property type="entry name" value="WH_DNA-bd_sf"/>
</dbReference>
<reference evidence="7 8" key="1">
    <citation type="journal article" date="2012" name="Genome Biol.">
        <title>Genome and low-iron response of an oceanic diatom adapted to chronic iron limitation.</title>
        <authorList>
            <person name="Lommer M."/>
            <person name="Specht M."/>
            <person name="Roy A.S."/>
            <person name="Kraemer L."/>
            <person name="Andreson R."/>
            <person name="Gutowska M.A."/>
            <person name="Wolf J."/>
            <person name="Bergner S.V."/>
            <person name="Schilhabel M.B."/>
            <person name="Klostermeier U.C."/>
            <person name="Beiko R.G."/>
            <person name="Rosenstiel P."/>
            <person name="Hippler M."/>
            <person name="Laroche J."/>
        </authorList>
    </citation>
    <scope>NUCLEOTIDE SEQUENCE [LARGE SCALE GENOMIC DNA]</scope>
    <source>
        <strain evidence="7 8">CCMP1005</strain>
    </source>
</reference>
<dbReference type="OrthoDB" id="613763at2759"/>
<dbReference type="GO" id="GO:0005666">
    <property type="term" value="C:RNA polymerase III complex"/>
    <property type="evidence" value="ECO:0007669"/>
    <property type="project" value="InterPro"/>
</dbReference>
<comment type="subcellular location">
    <subcellularLocation>
        <location evidence="1">Nucleus</location>
    </subcellularLocation>
</comment>
<dbReference type="PANTHER" id="PTHR12780">
    <property type="entry name" value="RNA POLYMERASE III DNA DIRECTED , 39KD SUBUNIT-RELATED"/>
    <property type="match status" value="1"/>
</dbReference>
<evidence type="ECO:0008006" key="9">
    <source>
        <dbReference type="Google" id="ProtNLM"/>
    </source>
</evidence>
<keyword evidence="4" id="KW-0804">Transcription</keyword>
<feature type="region of interest" description="Disordered" evidence="6">
    <location>
        <begin position="1"/>
        <end position="42"/>
    </location>
</feature>
<keyword evidence="3" id="KW-0240">DNA-directed RNA polymerase</keyword>
<dbReference type="Gene3D" id="1.10.10.10">
    <property type="entry name" value="Winged helix-like DNA-binding domain superfamily/Winged helix DNA-binding domain"/>
    <property type="match status" value="1"/>
</dbReference>
<comment type="caution">
    <text evidence="7">The sequence shown here is derived from an EMBL/GenBank/DDBJ whole genome shotgun (WGS) entry which is preliminary data.</text>
</comment>
<name>K0T5Q7_THAOC</name>
<dbReference type="Proteomes" id="UP000266841">
    <property type="component" value="Unassembled WGS sequence"/>
</dbReference>